<feature type="domain" description="Toprim" evidence="9">
    <location>
        <begin position="2"/>
        <end position="135"/>
    </location>
</feature>
<dbReference type="InterPro" id="IPR003601">
    <property type="entry name" value="Topo_IA_2"/>
</dbReference>
<dbReference type="Gene3D" id="3.40.50.140">
    <property type="match status" value="1"/>
</dbReference>
<dbReference type="InterPro" id="IPR023406">
    <property type="entry name" value="Topo_IA_AS"/>
</dbReference>
<dbReference type="PRINTS" id="PR00417">
    <property type="entry name" value="PRTPISMRASEI"/>
</dbReference>
<proteinExistence type="inferred from homology"/>
<dbReference type="Pfam" id="PF01751">
    <property type="entry name" value="Toprim"/>
    <property type="match status" value="1"/>
</dbReference>
<keyword evidence="4 8" id="KW-0460">Magnesium</keyword>
<evidence type="ECO:0000259" key="9">
    <source>
        <dbReference type="PROSITE" id="PS50880"/>
    </source>
</evidence>
<dbReference type="CDD" id="cd03362">
    <property type="entry name" value="TOPRIM_TopoIA_TopoIII"/>
    <property type="match status" value="1"/>
</dbReference>
<comment type="caution">
    <text evidence="8">Lacks conserved residue(s) required for the propagation of feature annotation.</text>
</comment>
<evidence type="ECO:0000256" key="2">
    <source>
        <dbReference type="ARBA" id="ARBA00009446"/>
    </source>
</evidence>
<evidence type="ECO:0000313" key="11">
    <source>
        <dbReference type="EMBL" id="MBC5664290.1"/>
    </source>
</evidence>
<evidence type="ECO:0000259" key="10">
    <source>
        <dbReference type="PROSITE" id="PS52039"/>
    </source>
</evidence>
<evidence type="ECO:0000256" key="1">
    <source>
        <dbReference type="ARBA" id="ARBA00000213"/>
    </source>
</evidence>
<dbReference type="PROSITE" id="PS50880">
    <property type="entry name" value="TOPRIM"/>
    <property type="match status" value="1"/>
</dbReference>
<feature type="site" description="Interaction with DNA" evidence="8">
    <location>
        <position position="326"/>
    </location>
</feature>
<comment type="function">
    <text evidence="8">Releases the supercoiling and torsional tension of DNA, which is introduced during the DNA replication and transcription, by transiently cleaving and rejoining one strand of the DNA duplex. Introduces a single-strand break via transesterification at a target site in duplex DNA. The scissile phosphodiester is attacked by the catalytic tyrosine of the enzyme, resulting in the formation of a DNA-(5'-phosphotyrosyl)-enzyme intermediate and the expulsion of a 3'-OH DNA strand. The free DNA strand then undergoes passage around the unbroken strand, thus removing DNA supercoils. Finally, in the religation step, the DNA 3'-OH attacks the covalent intermediate to expel the active-site tyrosine and restore the DNA phosphodiester backbone.</text>
</comment>
<evidence type="ECO:0000313" key="12">
    <source>
        <dbReference type="Proteomes" id="UP000647235"/>
    </source>
</evidence>
<dbReference type="RefSeq" id="WP_186855402.1">
    <property type="nucleotide sequence ID" value="NZ_JACOOY010000003.1"/>
</dbReference>
<dbReference type="InterPro" id="IPR023405">
    <property type="entry name" value="Topo_IA_core_domain"/>
</dbReference>
<gene>
    <name evidence="8" type="primary">topB</name>
    <name evidence="11" type="ORF">H8S07_03170</name>
</gene>
<dbReference type="Proteomes" id="UP000647235">
    <property type="component" value="Unassembled WGS sequence"/>
</dbReference>
<organism evidence="11 12">
    <name type="scientific">Dorea hominis</name>
    <dbReference type="NCBI Taxonomy" id="2763040"/>
    <lineage>
        <taxon>Bacteria</taxon>
        <taxon>Bacillati</taxon>
        <taxon>Bacillota</taxon>
        <taxon>Clostridia</taxon>
        <taxon>Lachnospirales</taxon>
        <taxon>Lachnospiraceae</taxon>
        <taxon>Dorea</taxon>
    </lineage>
</organism>
<feature type="binding site" evidence="8">
    <location>
        <position position="104"/>
    </location>
    <ligand>
        <name>Mg(2+)</name>
        <dbReference type="ChEBI" id="CHEBI:18420"/>
        <note>catalytic</note>
    </ligand>
</feature>
<feature type="site" description="Interaction with DNA" evidence="8">
    <location>
        <position position="175"/>
    </location>
</feature>
<sequence length="749" mass="85138">MKSLVLAEKPSVARDIARVLKCHKNLPGAIEGNSYVVTWALGHLVTLADPESYDKKFKEWNMSVLPMIPKKWDLVVIKQTSKQYQHVKTQLFRKDISEIIIATDAGREGELVARWILDKSGCRKPIKRLWISSVTDKAIREGFQNLKDGRKYNNLYYAARSRSEADWLVGINATRALTCKYNAQLSCGRVQTPTLAMIAARETEIRSFKPQDYYGMTLQAGGITWTWQSEKSKSTRSFHKEHLEQLREALTKNRTAGVSSQTYSANRQSLQITDVHKTKKKTFSPGLYDLTELQRDANRRFGFSAKETLNIMQRLYENHKVLTYPRTDSRYISSDVVPTIKERLKAINFGPYKAFVPTLLKAPIHTSKSFVDDRKVSDHHAIIPTEEFVQLDHMTNEERKIYDLVVRRFISVLYPAYEYEQTSLKGTAAGQSFSSKGNKILTPGWKAVYENDSNAHWEDDFDNETHNFSVSGQNLSELKKGEYLTIDRATLTSGKTKPPARFTEATLLSAMENPVKYMESKDAAARKTLGETGGLGTVATRADIIEKLFHTFLIEKKGQEILITSKGKQLLELVPEDLKKPELTASWEMELSHIAKGTQKEQVFLHDIQDYTRSLIQDIKTADGTFKHDNLTNHKCPRCGKRMLAVNGKNARLLVCQDRECGYRETIALTSNARCPNCHKKMELIKKGDTETFVCSCGHKEKLEAFKARRQKEGAGVSKKDVRKYLNKQKEEPVNNAFAQALSGIKLDN</sequence>
<evidence type="ECO:0000256" key="4">
    <source>
        <dbReference type="ARBA" id="ARBA00022842"/>
    </source>
</evidence>
<comment type="cofactor">
    <cofactor evidence="8">
        <name>Mg(2+)</name>
        <dbReference type="ChEBI" id="CHEBI:18420"/>
    </cofactor>
</comment>
<dbReference type="InterPro" id="IPR013497">
    <property type="entry name" value="Topo_IA_cen"/>
</dbReference>
<dbReference type="Gene3D" id="1.10.460.10">
    <property type="entry name" value="Topoisomerase I, domain 2"/>
    <property type="match status" value="1"/>
</dbReference>
<name>A0ABR7EUR5_9FIRM</name>
<keyword evidence="12" id="KW-1185">Reference proteome</keyword>
<dbReference type="HAMAP" id="MF_00953">
    <property type="entry name" value="Topoisom_3_prok"/>
    <property type="match status" value="1"/>
</dbReference>
<dbReference type="InterPro" id="IPR034144">
    <property type="entry name" value="TOPRIM_TopoIII"/>
</dbReference>
<reference evidence="11 12" key="1">
    <citation type="submission" date="2020-08" db="EMBL/GenBank/DDBJ databases">
        <title>Genome public.</title>
        <authorList>
            <person name="Liu C."/>
            <person name="Sun Q."/>
        </authorList>
    </citation>
    <scope>NUCLEOTIDE SEQUENCE [LARGE SCALE GENOMIC DNA]</scope>
    <source>
        <strain evidence="11 12">NSJ-36</strain>
    </source>
</reference>
<dbReference type="Gene3D" id="1.10.290.10">
    <property type="entry name" value="Topoisomerase I, domain 4"/>
    <property type="match status" value="1"/>
</dbReference>
<dbReference type="InterPro" id="IPR013825">
    <property type="entry name" value="Topo_IA_cen_sub2"/>
</dbReference>
<dbReference type="PANTHER" id="PTHR11390">
    <property type="entry name" value="PROKARYOTIC DNA TOPOISOMERASE"/>
    <property type="match status" value="1"/>
</dbReference>
<keyword evidence="3 8" id="KW-0479">Metal-binding</keyword>
<evidence type="ECO:0000256" key="3">
    <source>
        <dbReference type="ARBA" id="ARBA00022723"/>
    </source>
</evidence>
<dbReference type="EC" id="5.6.2.1" evidence="8"/>
<protein>
    <recommendedName>
        <fullName evidence="8">DNA topoisomerase 3</fullName>
        <ecNumber evidence="8">5.6.2.1</ecNumber>
    </recommendedName>
    <alternativeName>
        <fullName evidence="8">DNA topoisomerase III</fullName>
    </alternativeName>
</protein>
<feature type="site" description="Interaction with DNA" evidence="8">
    <location>
        <position position="60"/>
    </location>
</feature>
<dbReference type="NCBIfam" id="NF005829">
    <property type="entry name" value="PRK07726.1"/>
    <property type="match status" value="1"/>
</dbReference>
<dbReference type="SMART" id="SM00436">
    <property type="entry name" value="TOP1Bc"/>
    <property type="match status" value="1"/>
</dbReference>
<dbReference type="SUPFAM" id="SSF56712">
    <property type="entry name" value="Prokaryotic type I DNA topoisomerase"/>
    <property type="match status" value="1"/>
</dbReference>
<dbReference type="InterPro" id="IPR006171">
    <property type="entry name" value="TOPRIM_dom"/>
</dbReference>
<evidence type="ECO:0000256" key="6">
    <source>
        <dbReference type="ARBA" id="ARBA00023125"/>
    </source>
</evidence>
<dbReference type="Pfam" id="PF01131">
    <property type="entry name" value="Topoisom_bac"/>
    <property type="match status" value="1"/>
</dbReference>
<evidence type="ECO:0000256" key="7">
    <source>
        <dbReference type="ARBA" id="ARBA00023235"/>
    </source>
</evidence>
<dbReference type="InterPro" id="IPR003602">
    <property type="entry name" value="Topo_IA_DNA-bd_dom"/>
</dbReference>
<accession>A0ABR7EUR5</accession>
<feature type="site" description="Interaction with DNA" evidence="8">
    <location>
        <position position="167"/>
    </location>
</feature>
<dbReference type="InterPro" id="IPR000380">
    <property type="entry name" value="Topo_IA"/>
</dbReference>
<feature type="binding site" evidence="8">
    <location>
        <position position="8"/>
    </location>
    <ligand>
        <name>Mg(2+)</name>
        <dbReference type="ChEBI" id="CHEBI:18420"/>
        <note>catalytic</note>
    </ligand>
</feature>
<dbReference type="SMART" id="SM00493">
    <property type="entry name" value="TOPRIM"/>
    <property type="match status" value="1"/>
</dbReference>
<dbReference type="PROSITE" id="PS52039">
    <property type="entry name" value="TOPO_IA_2"/>
    <property type="match status" value="1"/>
</dbReference>
<dbReference type="InterPro" id="IPR005738">
    <property type="entry name" value="TopoIII"/>
</dbReference>
<dbReference type="Gene3D" id="2.70.20.10">
    <property type="entry name" value="Topoisomerase I, domain 3"/>
    <property type="match status" value="1"/>
</dbReference>
<comment type="catalytic activity">
    <reaction evidence="1 8">
        <text>ATP-independent breakage of single-stranded DNA, followed by passage and rejoining.</text>
        <dbReference type="EC" id="5.6.2.1"/>
    </reaction>
</comment>
<feature type="domain" description="Topo IA-type catalytic" evidence="10">
    <location>
        <begin position="152"/>
        <end position="616"/>
    </location>
</feature>
<feature type="active site" description="O-(5'-phospho-DNA)-tyrosine intermediate" evidence="8">
    <location>
        <position position="324"/>
    </location>
</feature>
<comment type="similarity">
    <text evidence="2 8">Belongs to the type IA topoisomerase family.</text>
</comment>
<dbReference type="NCBIfam" id="TIGR01056">
    <property type="entry name" value="topB"/>
    <property type="match status" value="1"/>
</dbReference>
<evidence type="ECO:0000256" key="5">
    <source>
        <dbReference type="ARBA" id="ARBA00023029"/>
    </source>
</evidence>
<feature type="region of interest" description="Interaction with DNA" evidence="8">
    <location>
        <begin position="186"/>
        <end position="191"/>
    </location>
</feature>
<dbReference type="PROSITE" id="PS00396">
    <property type="entry name" value="TOPO_IA_1"/>
    <property type="match status" value="1"/>
</dbReference>
<dbReference type="InterPro" id="IPR013826">
    <property type="entry name" value="Topo_IA_cen_sub3"/>
</dbReference>
<dbReference type="PANTHER" id="PTHR11390:SF21">
    <property type="entry name" value="DNA TOPOISOMERASE 3-ALPHA"/>
    <property type="match status" value="1"/>
</dbReference>
<keyword evidence="6 8" id="KW-0238">DNA-binding</keyword>
<keyword evidence="7 8" id="KW-0413">Isomerase</keyword>
<dbReference type="InterPro" id="IPR013824">
    <property type="entry name" value="Topo_IA_cen_sub1"/>
</dbReference>
<keyword evidence="5 8" id="KW-0799">Topoisomerase</keyword>
<evidence type="ECO:0000256" key="8">
    <source>
        <dbReference type="HAMAP-Rule" id="MF_00953"/>
    </source>
</evidence>
<dbReference type="SMART" id="SM00437">
    <property type="entry name" value="TOP1Ac"/>
    <property type="match status" value="1"/>
</dbReference>
<comment type="caution">
    <text evidence="11">The sequence shown here is derived from an EMBL/GenBank/DDBJ whole genome shotgun (WGS) entry which is preliminary data.</text>
</comment>
<dbReference type="EMBL" id="JACOOY010000003">
    <property type="protein sequence ID" value="MBC5664290.1"/>
    <property type="molecule type" value="Genomic_DNA"/>
</dbReference>
<dbReference type="CDD" id="cd00186">
    <property type="entry name" value="TOP1Ac"/>
    <property type="match status" value="1"/>
</dbReference>